<gene>
    <name evidence="7" type="ORF">Q6348_15600</name>
</gene>
<protein>
    <recommendedName>
        <fullName evidence="2">cysteine-S-conjugate beta-lyase</fullName>
        <ecNumber evidence="2">4.4.1.13</ecNumber>
    </recommendedName>
</protein>
<evidence type="ECO:0000313" key="7">
    <source>
        <dbReference type="EMBL" id="MDO8108623.1"/>
    </source>
</evidence>
<dbReference type="Gene3D" id="3.90.1150.10">
    <property type="entry name" value="Aspartate Aminotransferase, domain 1"/>
    <property type="match status" value="1"/>
</dbReference>
<sequence length="405" mass="42330">MAPLDLTDDPTVLRARGSLKWTGTRGEIAAWVAESDLGTAPMVTAALHDAVDRGLTGYLPPYERSGAARSCADWQCRRYGWDVDAERVRLVPDVVQALQLTVAHLMPPDAPVVLPTPAYMPFVDLPASWGREVVQVPMVTDDRGRAVLDLQAVDAALAEGGMVVLVNPHNPTGRVHTRDELAALAAVVEARGATVFADEIHAPLVHAGHHHVPYASVSAAAAQHSVTATAASKGWNVAGLKCAQVLLTSDEHLAAWDAVPHTAEGVSTLGAVAAMAAYDDGEAWLDELLVYLGANGRLLAEVLAAEAPEVGFRAPEGTYLAWLDLRGAAVPGDLAPGELARWLRRASGVTTVDGARCGTAGRGFVRLNLAMPASLVEEAAHRIAAALHGPSAARTTAGPAGPAPR</sequence>
<evidence type="ECO:0000256" key="5">
    <source>
        <dbReference type="ARBA" id="ARBA00037974"/>
    </source>
</evidence>
<dbReference type="InterPro" id="IPR051798">
    <property type="entry name" value="Class-II_PLP-Dep_Aminotrans"/>
</dbReference>
<keyword evidence="7" id="KW-0032">Aminotransferase</keyword>
<dbReference type="RefSeq" id="WP_304602314.1">
    <property type="nucleotide sequence ID" value="NZ_JAUQYP010000002.1"/>
</dbReference>
<evidence type="ECO:0000256" key="4">
    <source>
        <dbReference type="ARBA" id="ARBA00023239"/>
    </source>
</evidence>
<keyword evidence="3" id="KW-0663">Pyridoxal phosphate</keyword>
<evidence type="ECO:0000256" key="3">
    <source>
        <dbReference type="ARBA" id="ARBA00022898"/>
    </source>
</evidence>
<keyword evidence="7" id="KW-0808">Transferase</keyword>
<evidence type="ECO:0000256" key="1">
    <source>
        <dbReference type="ARBA" id="ARBA00001933"/>
    </source>
</evidence>
<evidence type="ECO:0000313" key="8">
    <source>
        <dbReference type="Proteomes" id="UP001232536"/>
    </source>
</evidence>
<dbReference type="GO" id="GO:0008483">
    <property type="term" value="F:transaminase activity"/>
    <property type="evidence" value="ECO:0007669"/>
    <property type="project" value="UniProtKB-KW"/>
</dbReference>
<dbReference type="Proteomes" id="UP001232536">
    <property type="component" value="Unassembled WGS sequence"/>
</dbReference>
<keyword evidence="4" id="KW-0456">Lyase</keyword>
<accession>A0ABT9DE50</accession>
<dbReference type="SUPFAM" id="SSF53383">
    <property type="entry name" value="PLP-dependent transferases"/>
    <property type="match status" value="1"/>
</dbReference>
<dbReference type="CDD" id="cd00609">
    <property type="entry name" value="AAT_like"/>
    <property type="match status" value="1"/>
</dbReference>
<evidence type="ECO:0000259" key="6">
    <source>
        <dbReference type="Pfam" id="PF00155"/>
    </source>
</evidence>
<dbReference type="InterPro" id="IPR004839">
    <property type="entry name" value="Aminotransferase_I/II_large"/>
</dbReference>
<dbReference type="PANTHER" id="PTHR43525:SF2">
    <property type="entry name" value="CYSTATHIONINE BETA-LYASE-RELATED"/>
    <property type="match status" value="1"/>
</dbReference>
<dbReference type="EC" id="4.4.1.13" evidence="2"/>
<dbReference type="EMBL" id="JAUQYP010000002">
    <property type="protein sequence ID" value="MDO8108623.1"/>
    <property type="molecule type" value="Genomic_DNA"/>
</dbReference>
<comment type="cofactor">
    <cofactor evidence="1">
        <name>pyridoxal 5'-phosphate</name>
        <dbReference type="ChEBI" id="CHEBI:597326"/>
    </cofactor>
</comment>
<comment type="caution">
    <text evidence="7">The sequence shown here is derived from an EMBL/GenBank/DDBJ whole genome shotgun (WGS) entry which is preliminary data.</text>
</comment>
<dbReference type="Gene3D" id="3.40.640.10">
    <property type="entry name" value="Type I PLP-dependent aspartate aminotransferase-like (Major domain)"/>
    <property type="match status" value="1"/>
</dbReference>
<dbReference type="Pfam" id="PF00155">
    <property type="entry name" value="Aminotran_1_2"/>
    <property type="match status" value="1"/>
</dbReference>
<organism evidence="7 8">
    <name type="scientific">Actinotalea lenta</name>
    <dbReference type="NCBI Taxonomy" id="3064654"/>
    <lineage>
        <taxon>Bacteria</taxon>
        <taxon>Bacillati</taxon>
        <taxon>Actinomycetota</taxon>
        <taxon>Actinomycetes</taxon>
        <taxon>Micrococcales</taxon>
        <taxon>Cellulomonadaceae</taxon>
        <taxon>Actinotalea</taxon>
    </lineage>
</organism>
<name>A0ABT9DE50_9CELL</name>
<comment type="similarity">
    <text evidence="5">Belongs to the class-II pyridoxal-phosphate-dependent aminotransferase family. MalY/PatB cystathionine beta-lyase subfamily.</text>
</comment>
<dbReference type="PANTHER" id="PTHR43525">
    <property type="entry name" value="PROTEIN MALY"/>
    <property type="match status" value="1"/>
</dbReference>
<dbReference type="InterPro" id="IPR015421">
    <property type="entry name" value="PyrdxlP-dep_Trfase_major"/>
</dbReference>
<proteinExistence type="inferred from homology"/>
<dbReference type="InterPro" id="IPR015424">
    <property type="entry name" value="PyrdxlP-dep_Trfase"/>
</dbReference>
<evidence type="ECO:0000256" key="2">
    <source>
        <dbReference type="ARBA" id="ARBA00012224"/>
    </source>
</evidence>
<keyword evidence="8" id="KW-1185">Reference proteome</keyword>
<dbReference type="InterPro" id="IPR015422">
    <property type="entry name" value="PyrdxlP-dep_Trfase_small"/>
</dbReference>
<reference evidence="7 8" key="1">
    <citation type="submission" date="2023-07" db="EMBL/GenBank/DDBJ databases">
        <title>Description of novel actinomycetes strains, isolated from tidal flat sediment.</title>
        <authorList>
            <person name="Lu C."/>
        </authorList>
    </citation>
    <scope>NUCLEOTIDE SEQUENCE [LARGE SCALE GENOMIC DNA]</scope>
    <source>
        <strain evidence="7 8">SYSU T00b441</strain>
    </source>
</reference>
<feature type="domain" description="Aminotransferase class I/classII large" evidence="6">
    <location>
        <begin position="39"/>
        <end position="383"/>
    </location>
</feature>